<sequence>MGCVFGKALEMSKSLAVEDKRKRNMNWHPSSLRLEDSSWRMPVDTSNPSPTKMRTVHSTSKRTSRLRSTGLLGTDIDSRATQDDDADVVYNVPDPDRRHFFSTVLRLHLRHHQPRPMAVAAGSMSSSSLAWLRSSQFAFGTRV</sequence>
<dbReference type="AlphaFoldDB" id="A0A8H6WJ43"/>
<keyword evidence="3" id="KW-1185">Reference proteome</keyword>
<comment type="caution">
    <text evidence="2">The sequence shown here is derived from an EMBL/GenBank/DDBJ whole genome shotgun (WGS) entry which is preliminary data.</text>
</comment>
<evidence type="ECO:0000313" key="3">
    <source>
        <dbReference type="Proteomes" id="UP000613580"/>
    </source>
</evidence>
<evidence type="ECO:0000313" key="2">
    <source>
        <dbReference type="EMBL" id="KAF7318811.1"/>
    </source>
</evidence>
<feature type="region of interest" description="Disordered" evidence="1">
    <location>
        <begin position="38"/>
        <end position="78"/>
    </location>
</feature>
<reference evidence="2" key="1">
    <citation type="submission" date="2020-05" db="EMBL/GenBank/DDBJ databases">
        <title>Mycena genomes resolve the evolution of fungal bioluminescence.</title>
        <authorList>
            <person name="Tsai I.J."/>
        </authorList>
    </citation>
    <scope>NUCLEOTIDE SEQUENCE</scope>
    <source>
        <strain evidence="2">110903Hualien_Pintung</strain>
    </source>
</reference>
<evidence type="ECO:0000256" key="1">
    <source>
        <dbReference type="SAM" id="MobiDB-lite"/>
    </source>
</evidence>
<accession>A0A8H6WJ43</accession>
<proteinExistence type="predicted"/>
<name>A0A8H6WJ43_MYCCL</name>
<protein>
    <submittedName>
        <fullName evidence="2">Uncharacterized protein</fullName>
    </submittedName>
</protein>
<organism evidence="2 3">
    <name type="scientific">Mycena chlorophos</name>
    <name type="common">Agaric fungus</name>
    <name type="synonym">Agaricus chlorophos</name>
    <dbReference type="NCBI Taxonomy" id="658473"/>
    <lineage>
        <taxon>Eukaryota</taxon>
        <taxon>Fungi</taxon>
        <taxon>Dikarya</taxon>
        <taxon>Basidiomycota</taxon>
        <taxon>Agaricomycotina</taxon>
        <taxon>Agaricomycetes</taxon>
        <taxon>Agaricomycetidae</taxon>
        <taxon>Agaricales</taxon>
        <taxon>Marasmiineae</taxon>
        <taxon>Mycenaceae</taxon>
        <taxon>Mycena</taxon>
    </lineage>
</organism>
<dbReference type="EMBL" id="JACAZE010000003">
    <property type="protein sequence ID" value="KAF7318811.1"/>
    <property type="molecule type" value="Genomic_DNA"/>
</dbReference>
<gene>
    <name evidence="2" type="ORF">HMN09_00216400</name>
</gene>
<dbReference type="Proteomes" id="UP000613580">
    <property type="component" value="Unassembled WGS sequence"/>
</dbReference>